<name>B9S4G6_RICCO</name>
<dbReference type="Gene3D" id="1.10.287.1490">
    <property type="match status" value="1"/>
</dbReference>
<feature type="compositionally biased region" description="Low complexity" evidence="4">
    <location>
        <begin position="97"/>
        <end position="107"/>
    </location>
</feature>
<gene>
    <name evidence="6" type="ORF">RCOM_0690140</name>
</gene>
<evidence type="ECO:0000313" key="6">
    <source>
        <dbReference type="EMBL" id="EEF41594.1"/>
    </source>
</evidence>
<keyword evidence="1 3" id="KW-0175">Coiled coil</keyword>
<protein>
    <submittedName>
        <fullName evidence="6">Myosin heavy chain, embryonic smooth muscle isoform, putative</fullName>
    </submittedName>
</protein>
<feature type="coiled-coil region" evidence="3">
    <location>
        <begin position="197"/>
        <end position="224"/>
    </location>
</feature>
<organism evidence="6 7">
    <name type="scientific">Ricinus communis</name>
    <name type="common">Castor bean</name>
    <dbReference type="NCBI Taxonomy" id="3988"/>
    <lineage>
        <taxon>Eukaryota</taxon>
        <taxon>Viridiplantae</taxon>
        <taxon>Streptophyta</taxon>
        <taxon>Embryophyta</taxon>
        <taxon>Tracheophyta</taxon>
        <taxon>Spermatophyta</taxon>
        <taxon>Magnoliopsida</taxon>
        <taxon>eudicotyledons</taxon>
        <taxon>Gunneridae</taxon>
        <taxon>Pentapetalae</taxon>
        <taxon>rosids</taxon>
        <taxon>fabids</taxon>
        <taxon>Malpighiales</taxon>
        <taxon>Euphorbiaceae</taxon>
        <taxon>Acalyphoideae</taxon>
        <taxon>Acalypheae</taxon>
        <taxon>Ricinus</taxon>
    </lineage>
</organism>
<evidence type="ECO:0000259" key="5">
    <source>
        <dbReference type="PROSITE" id="PS51774"/>
    </source>
</evidence>
<dbReference type="AlphaFoldDB" id="B9S4G6"/>
<dbReference type="PANTHER" id="PTHR32258">
    <property type="entry name" value="PROTEIN NETWORKED 4A"/>
    <property type="match status" value="1"/>
</dbReference>
<keyword evidence="7" id="KW-1185">Reference proteome</keyword>
<dbReference type="InterPro" id="IPR051861">
    <property type="entry name" value="NET_actin-binding_domain"/>
</dbReference>
<evidence type="ECO:0000256" key="3">
    <source>
        <dbReference type="SAM" id="Coils"/>
    </source>
</evidence>
<dbReference type="PANTHER" id="PTHR32258:SF14">
    <property type="entry name" value="GB|AAF19561.1"/>
    <property type="match status" value="1"/>
</dbReference>
<feature type="coiled-coil region" evidence="3">
    <location>
        <begin position="471"/>
        <end position="505"/>
    </location>
</feature>
<feature type="coiled-coil region" evidence="3">
    <location>
        <begin position="355"/>
        <end position="382"/>
    </location>
</feature>
<feature type="coiled-coil region" evidence="3">
    <location>
        <begin position="267"/>
        <end position="329"/>
    </location>
</feature>
<dbReference type="EMBL" id="EQ973864">
    <property type="protein sequence ID" value="EEF41594.1"/>
    <property type="molecule type" value="Genomic_DNA"/>
</dbReference>
<proteinExistence type="inferred from homology"/>
<reference evidence="7" key="1">
    <citation type="journal article" date="2010" name="Nat. Biotechnol.">
        <title>Draft genome sequence of the oilseed species Ricinus communis.</title>
        <authorList>
            <person name="Chan A.P."/>
            <person name="Crabtree J."/>
            <person name="Zhao Q."/>
            <person name="Lorenzi H."/>
            <person name="Orvis J."/>
            <person name="Puiu D."/>
            <person name="Melake-Berhan A."/>
            <person name="Jones K.M."/>
            <person name="Redman J."/>
            <person name="Chen G."/>
            <person name="Cahoon E.B."/>
            <person name="Gedil M."/>
            <person name="Stanke M."/>
            <person name="Haas B.J."/>
            <person name="Wortman J.R."/>
            <person name="Fraser-Liggett C.M."/>
            <person name="Ravel J."/>
            <person name="Rabinowicz P.D."/>
        </authorList>
    </citation>
    <scope>NUCLEOTIDE SEQUENCE [LARGE SCALE GENOMIC DNA]</scope>
    <source>
        <strain evidence="7">cv. Hale</strain>
    </source>
</reference>
<accession>B9S4G6</accession>
<dbReference type="Proteomes" id="UP000008311">
    <property type="component" value="Unassembled WGS sequence"/>
</dbReference>
<dbReference type="Pfam" id="PF07765">
    <property type="entry name" value="KIP1"/>
    <property type="match status" value="1"/>
</dbReference>
<feature type="compositionally biased region" description="Low complexity" evidence="4">
    <location>
        <begin position="114"/>
        <end position="129"/>
    </location>
</feature>
<comment type="similarity">
    <text evidence="2">Belongs to the NET family.</text>
</comment>
<dbReference type="InterPro" id="IPR011684">
    <property type="entry name" value="NAB"/>
</dbReference>
<dbReference type="GO" id="GO:0003779">
    <property type="term" value="F:actin binding"/>
    <property type="evidence" value="ECO:0007669"/>
    <property type="project" value="InterPro"/>
</dbReference>
<evidence type="ECO:0000313" key="7">
    <source>
        <dbReference type="Proteomes" id="UP000008311"/>
    </source>
</evidence>
<evidence type="ECO:0000256" key="1">
    <source>
        <dbReference type="ARBA" id="ARBA00023054"/>
    </source>
</evidence>
<dbReference type="OrthoDB" id="1898513at2759"/>
<sequence>MDQTASRVLKMIEQDGASLAKKAEMCKMTRPDLIAEIEEFCSLYRSLAERYDHLNAELYKSTPSEFQMQDAGSAPDTPMLTPDQKLGLHQTGHQVESASSGGASSDLSPKDGSDSSSSSDSESDSFNSSGDAYYSLPVNSDRKGLHQKIIELRNGLPIMDIKLQLNAEDNGDCMLDAQEKENYEELLGRSIMYEEELRDSKLKLQLSEEEVARLKGELEKRESDMVLAETLQGQLELAHTDLRMREADLEVERIRVMELQQGLADRTNELQGHLKLAQEEINMLRTKLDSEFWQALDLQERIVQYKNDVSALDDEVKASKLALLNAEENFLAEKAHLQSNISSLLERETMLEARLRDWELKGESLEEKLKQCETEKKDLQLVYDIQRIGLQGEISELKVELGDKGGHLEIVNKNLDSLKFKYDMVMAEKDGMNAKINTLIADLSSRDNEIGQMEERLRRIRIENAELIAGSESLQRTVNELRLRVVELEKEVDKQRGELSAGAEEKREAIRQLCFSLEHYRSGYKELCQAFHKRHAVMAS</sequence>
<dbReference type="PROSITE" id="PS51774">
    <property type="entry name" value="NAB"/>
    <property type="match status" value="1"/>
</dbReference>
<dbReference type="KEGG" id="rcu:8276623"/>
<dbReference type="STRING" id="3988.B9S4G6"/>
<evidence type="ECO:0000256" key="2">
    <source>
        <dbReference type="ARBA" id="ARBA00038006"/>
    </source>
</evidence>
<dbReference type="InParanoid" id="B9S4G6"/>
<dbReference type="eggNOG" id="ENOG502QV7J">
    <property type="taxonomic scope" value="Eukaryota"/>
</dbReference>
<feature type="domain" description="NAB" evidence="5">
    <location>
        <begin position="1"/>
        <end position="58"/>
    </location>
</feature>
<feature type="region of interest" description="Disordered" evidence="4">
    <location>
        <begin position="65"/>
        <end position="129"/>
    </location>
</feature>
<evidence type="ECO:0000256" key="4">
    <source>
        <dbReference type="SAM" id="MobiDB-lite"/>
    </source>
</evidence>
<dbReference type="GO" id="GO:0005774">
    <property type="term" value="C:vacuolar membrane"/>
    <property type="evidence" value="ECO:0000318"/>
    <property type="project" value="GO_Central"/>
</dbReference>